<evidence type="ECO:0000256" key="6">
    <source>
        <dbReference type="ARBA" id="ARBA00022603"/>
    </source>
</evidence>
<reference evidence="12 13" key="1">
    <citation type="submission" date="2024-06" db="EMBL/GenBank/DDBJ databases">
        <title>The Natural Products Discovery Center: Release of the First 8490 Sequenced Strains for Exploring Actinobacteria Biosynthetic Diversity.</title>
        <authorList>
            <person name="Kalkreuter E."/>
            <person name="Kautsar S.A."/>
            <person name="Yang D."/>
            <person name="Bader C.D."/>
            <person name="Teijaro C.N."/>
            <person name="Fluegel L."/>
            <person name="Davis C.M."/>
            <person name="Simpson J.R."/>
            <person name="Lauterbach L."/>
            <person name="Steele A.D."/>
            <person name="Gui C."/>
            <person name="Meng S."/>
            <person name="Li G."/>
            <person name="Viehrig K."/>
            <person name="Ye F."/>
            <person name="Su P."/>
            <person name="Kiefer A.F."/>
            <person name="Nichols A."/>
            <person name="Cepeda A.J."/>
            <person name="Yan W."/>
            <person name="Fan B."/>
            <person name="Jiang Y."/>
            <person name="Adhikari A."/>
            <person name="Zheng C.-J."/>
            <person name="Schuster L."/>
            <person name="Cowan T.M."/>
            <person name="Smanski M.J."/>
            <person name="Chevrette M.G."/>
            <person name="De Carvalho L.P.S."/>
            <person name="Shen B."/>
        </authorList>
    </citation>
    <scope>NUCLEOTIDE SEQUENCE [LARGE SCALE GENOMIC DNA]</scope>
    <source>
        <strain evidence="12 13">NPDC000837</strain>
    </source>
</reference>
<evidence type="ECO:0000256" key="3">
    <source>
        <dbReference type="ARBA" id="ARBA00011890"/>
    </source>
</evidence>
<evidence type="ECO:0000256" key="1">
    <source>
        <dbReference type="ARBA" id="ARBA00004496"/>
    </source>
</evidence>
<dbReference type="RefSeq" id="WP_351975243.1">
    <property type="nucleotide sequence ID" value="NZ_JBEPBX010000004.1"/>
</dbReference>
<protein>
    <recommendedName>
        <fullName evidence="4">Protein-L-isoaspartate O-methyltransferase</fullName>
        <ecNumber evidence="3">2.1.1.77</ecNumber>
    </recommendedName>
    <alternativeName>
        <fullName evidence="11">L-isoaspartyl protein carboxyl methyltransferase</fullName>
    </alternativeName>
    <alternativeName>
        <fullName evidence="9">Protein L-isoaspartyl methyltransferase</fullName>
    </alternativeName>
    <alternativeName>
        <fullName evidence="10">Protein-beta-aspartate methyltransferase</fullName>
    </alternativeName>
</protein>
<evidence type="ECO:0000256" key="7">
    <source>
        <dbReference type="ARBA" id="ARBA00022679"/>
    </source>
</evidence>
<accession>A0ABV1UQ44</accession>
<comment type="caution">
    <text evidence="12">The sequence shown here is derived from an EMBL/GenBank/DDBJ whole genome shotgun (WGS) entry which is preliminary data.</text>
</comment>
<keyword evidence="8" id="KW-0949">S-adenosyl-L-methionine</keyword>
<evidence type="ECO:0000313" key="13">
    <source>
        <dbReference type="Proteomes" id="UP001445472"/>
    </source>
</evidence>
<evidence type="ECO:0000256" key="11">
    <source>
        <dbReference type="ARBA" id="ARBA00031350"/>
    </source>
</evidence>
<evidence type="ECO:0000256" key="2">
    <source>
        <dbReference type="ARBA" id="ARBA00005369"/>
    </source>
</evidence>
<name>A0ABV1UQ44_9ACTN</name>
<dbReference type="InterPro" id="IPR000682">
    <property type="entry name" value="PCMT"/>
</dbReference>
<gene>
    <name evidence="12" type="ORF">ABT276_06015</name>
</gene>
<evidence type="ECO:0000256" key="9">
    <source>
        <dbReference type="ARBA" id="ARBA00030757"/>
    </source>
</evidence>
<dbReference type="Proteomes" id="UP001445472">
    <property type="component" value="Unassembled WGS sequence"/>
</dbReference>
<comment type="subcellular location">
    <subcellularLocation>
        <location evidence="1">Cytoplasm</location>
    </subcellularLocation>
</comment>
<evidence type="ECO:0000256" key="10">
    <source>
        <dbReference type="ARBA" id="ARBA00031323"/>
    </source>
</evidence>
<dbReference type="PANTHER" id="PTHR11579:SF0">
    <property type="entry name" value="PROTEIN-L-ISOASPARTATE(D-ASPARTATE) O-METHYLTRANSFERASE"/>
    <property type="match status" value="1"/>
</dbReference>
<dbReference type="EMBL" id="JBEPBX010000004">
    <property type="protein sequence ID" value="MER6612933.1"/>
    <property type="molecule type" value="Genomic_DNA"/>
</dbReference>
<dbReference type="EC" id="2.1.1.77" evidence="3"/>
<dbReference type="PANTHER" id="PTHR11579">
    <property type="entry name" value="PROTEIN-L-ISOASPARTATE O-METHYLTRANSFERASE"/>
    <property type="match status" value="1"/>
</dbReference>
<keyword evidence="7" id="KW-0808">Transferase</keyword>
<dbReference type="SUPFAM" id="SSF53335">
    <property type="entry name" value="S-adenosyl-L-methionine-dependent methyltransferases"/>
    <property type="match status" value="1"/>
</dbReference>
<organism evidence="12 13">
    <name type="scientific">Streptomyces xantholiticus</name>
    <dbReference type="NCBI Taxonomy" id="68285"/>
    <lineage>
        <taxon>Bacteria</taxon>
        <taxon>Bacillati</taxon>
        <taxon>Actinomycetota</taxon>
        <taxon>Actinomycetes</taxon>
        <taxon>Kitasatosporales</taxon>
        <taxon>Streptomycetaceae</taxon>
        <taxon>Streptomyces</taxon>
    </lineage>
</organism>
<proteinExistence type="inferred from homology"/>
<evidence type="ECO:0000313" key="12">
    <source>
        <dbReference type="EMBL" id="MER6612933.1"/>
    </source>
</evidence>
<evidence type="ECO:0000256" key="5">
    <source>
        <dbReference type="ARBA" id="ARBA00022490"/>
    </source>
</evidence>
<keyword evidence="6" id="KW-0489">Methyltransferase</keyword>
<keyword evidence="5" id="KW-0963">Cytoplasm</keyword>
<evidence type="ECO:0000256" key="8">
    <source>
        <dbReference type="ARBA" id="ARBA00022691"/>
    </source>
</evidence>
<keyword evidence="13" id="KW-1185">Reference proteome</keyword>
<sequence>MSYSDTEVTKALRAALAQQLADEGHLRSPEWRSAVEETPRHVFVPIFYRQVRGQWESATADDAGYFDAVYGNSALTTQVTDGAATSSSSMPSLMVQMLEGLDVEDGDKVGEVATGSGFNGALISHRVGDKNFWTMEVDSELTRLAEARLGEIGYSPTVVAGDARDGFPGDQTFDRLIVTCGFDLFPYALAGSVRQGGVIVCPLRWGNARLVVGRDGKLEGNFLAGGSYFMKAREEGSTGAVPYPGEPESIGERSAVIGISDLEADGFGFVQSLALGEVGEVTELDDKGEPIGYRTWSRDGSWAHVLGDRVRQGGPRHLWDAMEKAHAWFTEHGSPARERFGATITPGGQRFWLDEPGQAVPLVSRPTGQEWMK</sequence>
<evidence type="ECO:0000256" key="4">
    <source>
        <dbReference type="ARBA" id="ARBA00013346"/>
    </source>
</evidence>
<comment type="similarity">
    <text evidence="2">Belongs to the methyltransferase superfamily. L-isoaspartyl/D-aspartyl protein methyltransferase family.</text>
</comment>
<dbReference type="InterPro" id="IPR029063">
    <property type="entry name" value="SAM-dependent_MTases_sf"/>
</dbReference>
<dbReference type="Gene3D" id="3.40.50.150">
    <property type="entry name" value="Vaccinia Virus protein VP39"/>
    <property type="match status" value="1"/>
</dbReference>
<dbReference type="Pfam" id="PF01135">
    <property type="entry name" value="PCMT"/>
    <property type="match status" value="1"/>
</dbReference>